<evidence type="ECO:0000313" key="1">
    <source>
        <dbReference type="EMBL" id="CAD8407317.1"/>
    </source>
</evidence>
<gene>
    <name evidence="1" type="ORF">PINE0816_LOCUS3434</name>
</gene>
<protein>
    <submittedName>
        <fullName evidence="1">Uncharacterized protein</fullName>
    </submittedName>
</protein>
<dbReference type="EMBL" id="HBEL01007165">
    <property type="protein sequence ID" value="CAD8407317.1"/>
    <property type="molecule type" value="Transcribed_RNA"/>
</dbReference>
<reference evidence="1" key="1">
    <citation type="submission" date="2021-01" db="EMBL/GenBank/DDBJ databases">
        <authorList>
            <person name="Corre E."/>
            <person name="Pelletier E."/>
            <person name="Niang G."/>
            <person name="Scheremetjew M."/>
            <person name="Finn R."/>
            <person name="Kale V."/>
            <person name="Holt S."/>
            <person name="Cochrane G."/>
            <person name="Meng A."/>
            <person name="Brown T."/>
            <person name="Cohen L."/>
        </authorList>
    </citation>
    <scope>NUCLEOTIDE SEQUENCE</scope>
    <source>
        <strain evidence="1">CCAP1064/1</strain>
    </source>
</reference>
<sequence>MIQLKYAVAIYYCLLSHNKQLVMGETLSSSLRNYGSFSSLRKDSMHLASSRFNHPCFSTVSSNSNSMKSYHRIKGNMFKSTNLGSRQRKRSASVGLNMSLKPMALPLLDCGKALARSGEL</sequence>
<accession>A0A7S0BYS2</accession>
<dbReference type="AlphaFoldDB" id="A0A7S0BYS2"/>
<organism evidence="1">
    <name type="scientific">Proboscia inermis</name>
    <dbReference type="NCBI Taxonomy" id="420281"/>
    <lineage>
        <taxon>Eukaryota</taxon>
        <taxon>Sar</taxon>
        <taxon>Stramenopiles</taxon>
        <taxon>Ochrophyta</taxon>
        <taxon>Bacillariophyta</taxon>
        <taxon>Coscinodiscophyceae</taxon>
        <taxon>Rhizosoleniophycidae</taxon>
        <taxon>Rhizosoleniales</taxon>
        <taxon>Rhizosoleniaceae</taxon>
        <taxon>Proboscia</taxon>
    </lineage>
</organism>
<name>A0A7S0BYS2_9STRA</name>
<proteinExistence type="predicted"/>